<dbReference type="Pfam" id="PF12626">
    <property type="entry name" value="PolyA_pol_arg_C"/>
    <property type="match status" value="1"/>
</dbReference>
<evidence type="ECO:0000259" key="11">
    <source>
        <dbReference type="Pfam" id="PF12626"/>
    </source>
</evidence>
<protein>
    <recommendedName>
        <fullName evidence="7">Poly(A) polymerase I</fullName>
        <shortName evidence="7">PAP I</shortName>
        <ecNumber evidence="7">2.7.7.19</ecNumber>
    </recommendedName>
</protein>
<keyword evidence="2 7" id="KW-0808">Transferase</keyword>
<dbReference type="Pfam" id="PF01743">
    <property type="entry name" value="PolyA_pol"/>
    <property type="match status" value="1"/>
</dbReference>
<dbReference type="InterPro" id="IPR025866">
    <property type="entry name" value="PolyA_pol_arg_C_dom"/>
</dbReference>
<feature type="active site" evidence="7">
    <location>
        <position position="79"/>
    </location>
</feature>
<keyword evidence="3 7" id="KW-0547">Nucleotide-binding</keyword>
<evidence type="ECO:0000259" key="10">
    <source>
        <dbReference type="Pfam" id="PF01743"/>
    </source>
</evidence>
<dbReference type="Gene3D" id="1.10.3090.10">
    <property type="entry name" value="cca-adding enzyme, domain 2"/>
    <property type="match status" value="1"/>
</dbReference>
<evidence type="ECO:0000313" key="14">
    <source>
        <dbReference type="Proteomes" id="UP000246483"/>
    </source>
</evidence>
<dbReference type="Proteomes" id="UP000246483">
    <property type="component" value="Unassembled WGS sequence"/>
</dbReference>
<sequence length="543" mass="60491">MIKTFIDKLLGKGASASGGAGRRRFGKREEVPASVHGIDPQLVDRRAFEVVRTLKEAGYQAYIVGGAVRDLLLGLKPKDFDVATDATPEEVKALFRRAFIIGKRFRIVHVVFGRGREHDVVEVSTFRAYLDNSAAEQVAGNERTSKAQLAGMQHAVDASGRVLRDNVWGPQEEDAARRDFTVNAMYYDPETQVVVDYHKGIQDAHKRVLRMIGDPASRYREDPVRIIRAVRFAAKLSHLGFTLDPKTARPLVECEPLLRDVPQSRLFDEMLKLLQTGHALATIEQLKKLGLEKGIYPLLDIVVERAGDPLVHAALADTDRRVSEGKAVAPSFLLACVLWQDVESGWQRRLEEGEHAFPALQGAIDEVFERRIGDVSGRGKLAADMREIWVMQPRFDKRSGNTPYSMVAHIRFRAGFDFFRLRADIGDVADGLVEWWQEFYVTDDARRQDLLAQVREEQRRQQRAQQQQKKGQGAVHRVAPARRAQEPSAAPSAPDGEPADMESSGDAPAKKRRRRRRKSSAHGDAGAEGRPTDGDGNSGGDAA</sequence>
<feature type="active site" evidence="7">
    <location>
        <position position="179"/>
    </location>
</feature>
<keyword evidence="1 7" id="KW-0507">mRNA processing</keyword>
<comment type="caution">
    <text evidence="13">The sequence shown here is derived from an EMBL/GenBank/DDBJ whole genome shotgun (WGS) entry which is preliminary data.</text>
</comment>
<dbReference type="InterPro" id="IPR032828">
    <property type="entry name" value="PolyA_RNA-bd"/>
</dbReference>
<dbReference type="InterPro" id="IPR002646">
    <property type="entry name" value="PolA_pol_head_dom"/>
</dbReference>
<feature type="domain" description="Polymerase A arginine-rich C-terminal" evidence="11">
    <location>
        <begin position="352"/>
        <end position="469"/>
    </location>
</feature>
<dbReference type="PANTHER" id="PTHR43051:SF1">
    <property type="entry name" value="POLYNUCLEOTIDE ADENYLYLTRANSFERASE FAMILY PROTEIN"/>
    <property type="match status" value="1"/>
</dbReference>
<keyword evidence="5 7" id="KW-0694">RNA-binding</keyword>
<feature type="active site" evidence="7">
    <location>
        <position position="81"/>
    </location>
</feature>
<feature type="domain" description="Poly A polymerase head" evidence="10">
    <location>
        <begin position="61"/>
        <end position="210"/>
    </location>
</feature>
<dbReference type="InterPro" id="IPR043519">
    <property type="entry name" value="NT_sf"/>
</dbReference>
<dbReference type="OrthoDB" id="9805698at2"/>
<evidence type="ECO:0000313" key="13">
    <source>
        <dbReference type="EMBL" id="PWW45895.1"/>
    </source>
</evidence>
<feature type="domain" description="tRNA nucleotidyltransferase/poly(A) polymerase RNA and SrmB- binding" evidence="12">
    <location>
        <begin position="240"/>
        <end position="299"/>
    </location>
</feature>
<evidence type="ECO:0000256" key="1">
    <source>
        <dbReference type="ARBA" id="ARBA00022664"/>
    </source>
</evidence>
<reference evidence="13 14" key="1">
    <citation type="submission" date="2018-05" db="EMBL/GenBank/DDBJ databases">
        <title>Genomic Encyclopedia of Type Strains, Phase IV (KMG-IV): sequencing the most valuable type-strain genomes for metagenomic binning, comparative biology and taxonomic classification.</title>
        <authorList>
            <person name="Goeker M."/>
        </authorList>
    </citation>
    <scope>NUCLEOTIDE SEQUENCE [LARGE SCALE GENOMIC DNA]</scope>
    <source>
        <strain evidence="13 14">DSM 26006</strain>
    </source>
</reference>
<accession>A0A317RCQ0</accession>
<dbReference type="EMBL" id="QGUB01000005">
    <property type="protein sequence ID" value="PWW45895.1"/>
    <property type="molecule type" value="Genomic_DNA"/>
</dbReference>
<feature type="compositionally biased region" description="Basic residues" evidence="9">
    <location>
        <begin position="510"/>
        <end position="520"/>
    </location>
</feature>
<dbReference type="SUPFAM" id="SSF81891">
    <property type="entry name" value="Poly A polymerase C-terminal region-like"/>
    <property type="match status" value="1"/>
</dbReference>
<evidence type="ECO:0000256" key="3">
    <source>
        <dbReference type="ARBA" id="ARBA00022741"/>
    </source>
</evidence>
<evidence type="ECO:0000256" key="9">
    <source>
        <dbReference type="SAM" id="MobiDB-lite"/>
    </source>
</evidence>
<evidence type="ECO:0000256" key="2">
    <source>
        <dbReference type="ARBA" id="ARBA00022679"/>
    </source>
</evidence>
<comment type="catalytic activity">
    <reaction evidence="7">
        <text>RNA(n) + ATP = RNA(n)-3'-adenine ribonucleotide + diphosphate</text>
        <dbReference type="Rhea" id="RHEA:11332"/>
        <dbReference type="Rhea" id="RHEA-COMP:14527"/>
        <dbReference type="Rhea" id="RHEA-COMP:17347"/>
        <dbReference type="ChEBI" id="CHEBI:30616"/>
        <dbReference type="ChEBI" id="CHEBI:33019"/>
        <dbReference type="ChEBI" id="CHEBI:140395"/>
        <dbReference type="ChEBI" id="CHEBI:173115"/>
        <dbReference type="EC" id="2.7.7.19"/>
    </reaction>
</comment>
<comment type="similarity">
    <text evidence="7 8">Belongs to the tRNA nucleotidyltransferase/poly(A) polymerase family.</text>
</comment>
<evidence type="ECO:0000256" key="6">
    <source>
        <dbReference type="ARBA" id="ARBA00023163"/>
    </source>
</evidence>
<dbReference type="Gene3D" id="3.30.460.10">
    <property type="entry name" value="Beta Polymerase, domain 2"/>
    <property type="match status" value="1"/>
</dbReference>
<evidence type="ECO:0000256" key="7">
    <source>
        <dbReference type="HAMAP-Rule" id="MF_00957"/>
    </source>
</evidence>
<dbReference type="InterPro" id="IPR010206">
    <property type="entry name" value="PolA_pol_I"/>
</dbReference>
<evidence type="ECO:0000256" key="8">
    <source>
        <dbReference type="RuleBase" id="RU003953"/>
    </source>
</evidence>
<dbReference type="GO" id="GO:0005524">
    <property type="term" value="F:ATP binding"/>
    <property type="evidence" value="ECO:0007669"/>
    <property type="project" value="UniProtKB-UniRule"/>
</dbReference>
<dbReference type="NCBIfam" id="TIGR01942">
    <property type="entry name" value="pcnB"/>
    <property type="match status" value="1"/>
</dbReference>
<name>A0A317RCQ0_9BURK</name>
<dbReference type="GO" id="GO:0043633">
    <property type="term" value="P:polyadenylation-dependent RNA catabolic process"/>
    <property type="evidence" value="ECO:0007669"/>
    <property type="project" value="InterPro"/>
</dbReference>
<keyword evidence="4 7" id="KW-0067">ATP-binding</keyword>
<feature type="region of interest" description="Disordered" evidence="9">
    <location>
        <begin position="457"/>
        <end position="543"/>
    </location>
</feature>
<dbReference type="HAMAP" id="MF_00957">
    <property type="entry name" value="PolyA_pol"/>
    <property type="match status" value="1"/>
</dbReference>
<dbReference type="PANTHER" id="PTHR43051">
    <property type="entry name" value="POLYNUCLEOTIDE ADENYLYLTRANSFERASE FAMILY PROTEIN"/>
    <property type="match status" value="1"/>
</dbReference>
<comment type="function">
    <text evidence="7">Adds poly(A) tail to the 3' end of many RNAs, which usually targets these RNAs for decay. Plays a significant role in the global control of gene expression, through influencing the rate of transcript degradation, and in the general RNA quality control.</text>
</comment>
<keyword evidence="6 7" id="KW-0804">Transcription</keyword>
<evidence type="ECO:0000256" key="4">
    <source>
        <dbReference type="ARBA" id="ARBA00022840"/>
    </source>
</evidence>
<organism evidence="13 14">
    <name type="scientific">Melaminivora alkalimesophila</name>
    <dbReference type="NCBI Taxonomy" id="1165852"/>
    <lineage>
        <taxon>Bacteria</taxon>
        <taxon>Pseudomonadati</taxon>
        <taxon>Pseudomonadota</taxon>
        <taxon>Betaproteobacteria</taxon>
        <taxon>Burkholderiales</taxon>
        <taxon>Comamonadaceae</taxon>
        <taxon>Melaminivora</taxon>
    </lineage>
</organism>
<dbReference type="CDD" id="cd05398">
    <property type="entry name" value="NT_ClassII-CCAase"/>
    <property type="match status" value="1"/>
</dbReference>
<dbReference type="RefSeq" id="WP_019374422.1">
    <property type="nucleotide sequence ID" value="NZ_ALEE01000531.1"/>
</dbReference>
<dbReference type="GO" id="GO:1990817">
    <property type="term" value="F:poly(A) RNA polymerase activity"/>
    <property type="evidence" value="ECO:0007669"/>
    <property type="project" value="UniProtKB-UniRule"/>
</dbReference>
<dbReference type="InterPro" id="IPR052191">
    <property type="entry name" value="tRNA_ntf/polyA_polymerase_I"/>
</dbReference>
<proteinExistence type="inferred from homology"/>
<dbReference type="GO" id="GO:0006397">
    <property type="term" value="P:mRNA processing"/>
    <property type="evidence" value="ECO:0007669"/>
    <property type="project" value="UniProtKB-KW"/>
</dbReference>
<dbReference type="GO" id="GO:0003723">
    <property type="term" value="F:RNA binding"/>
    <property type="evidence" value="ECO:0007669"/>
    <property type="project" value="UniProtKB-UniRule"/>
</dbReference>
<gene>
    <name evidence="7" type="primary">pcnB</name>
    <name evidence="13" type="ORF">DFR36_10598</name>
</gene>
<feature type="compositionally biased region" description="Low complexity" evidence="9">
    <location>
        <begin position="463"/>
        <end position="475"/>
    </location>
</feature>
<keyword evidence="14" id="KW-1185">Reference proteome</keyword>
<dbReference type="EC" id="2.7.7.19" evidence="7"/>
<dbReference type="SUPFAM" id="SSF81301">
    <property type="entry name" value="Nucleotidyltransferase"/>
    <property type="match status" value="1"/>
</dbReference>
<evidence type="ECO:0000256" key="5">
    <source>
        <dbReference type="ARBA" id="ARBA00022884"/>
    </source>
</evidence>
<dbReference type="AlphaFoldDB" id="A0A317RCQ0"/>
<dbReference type="Pfam" id="PF12627">
    <property type="entry name" value="PolyA_pol_RNAbd"/>
    <property type="match status" value="1"/>
</dbReference>
<evidence type="ECO:0000259" key="12">
    <source>
        <dbReference type="Pfam" id="PF12627"/>
    </source>
</evidence>